<accession>A0A1Z5HXL3</accession>
<reference evidence="7" key="1">
    <citation type="journal article" date="2017" name="Appl. Environ. Microbiol.">
        <title>Genomic Analysis of Calderihabitans maritimus KKC1, a Thermophilic, Hydrogenogenic, Carboxydotrophic Bacterium Isolated from Marine Sediment.</title>
        <authorList>
            <person name="Omae K."/>
            <person name="Yoneda Y."/>
            <person name="Fukuyama Y."/>
            <person name="Yoshida T."/>
            <person name="Sako Y."/>
        </authorList>
    </citation>
    <scope>NUCLEOTIDE SEQUENCE [LARGE SCALE GENOMIC DNA]</scope>
    <source>
        <strain evidence="7">KKC1</strain>
    </source>
</reference>
<dbReference type="Pfam" id="PF00107">
    <property type="entry name" value="ADH_zinc_N"/>
    <property type="match status" value="1"/>
</dbReference>
<gene>
    <name evidence="6" type="ORF">KKC1_32220</name>
</gene>
<evidence type="ECO:0000256" key="3">
    <source>
        <dbReference type="ARBA" id="ARBA00023002"/>
    </source>
</evidence>
<keyword evidence="1 4" id="KW-0479">Metal-binding</keyword>
<dbReference type="InterPro" id="IPR002328">
    <property type="entry name" value="ADH_Zn_CS"/>
</dbReference>
<dbReference type="Proteomes" id="UP000197032">
    <property type="component" value="Unassembled WGS sequence"/>
</dbReference>
<dbReference type="SUPFAM" id="SSF50129">
    <property type="entry name" value="GroES-like"/>
    <property type="match status" value="1"/>
</dbReference>
<dbReference type="AlphaFoldDB" id="A0A1Z5HXL3"/>
<dbReference type="InterPro" id="IPR053539">
    <property type="entry name" value="Scyllo-inosose_DH"/>
</dbReference>
<name>A0A1Z5HXL3_9FIRM</name>
<dbReference type="OrthoDB" id="9777057at2"/>
<dbReference type="EMBL" id="BDGJ01000198">
    <property type="protein sequence ID" value="GAW94107.1"/>
    <property type="molecule type" value="Genomic_DNA"/>
</dbReference>
<dbReference type="SUPFAM" id="SSF51735">
    <property type="entry name" value="NAD(P)-binding Rossmann-fold domains"/>
    <property type="match status" value="1"/>
</dbReference>
<dbReference type="GO" id="GO:0016491">
    <property type="term" value="F:oxidoreductase activity"/>
    <property type="evidence" value="ECO:0007669"/>
    <property type="project" value="UniProtKB-KW"/>
</dbReference>
<dbReference type="InterPro" id="IPR020843">
    <property type="entry name" value="ER"/>
</dbReference>
<proteinExistence type="inferred from homology"/>
<keyword evidence="3" id="KW-0560">Oxidoreductase</keyword>
<dbReference type="GO" id="GO:0008270">
    <property type="term" value="F:zinc ion binding"/>
    <property type="evidence" value="ECO:0007669"/>
    <property type="project" value="InterPro"/>
</dbReference>
<keyword evidence="2 4" id="KW-0862">Zinc</keyword>
<dbReference type="PANTHER" id="PTHR43401">
    <property type="entry name" value="L-THREONINE 3-DEHYDROGENASE"/>
    <property type="match status" value="1"/>
</dbReference>
<evidence type="ECO:0000256" key="4">
    <source>
        <dbReference type="RuleBase" id="RU361277"/>
    </source>
</evidence>
<dbReference type="InterPro" id="IPR013154">
    <property type="entry name" value="ADH-like_N"/>
</dbReference>
<protein>
    <submittedName>
        <fullName evidence="6">L-threonine 3-dehydrogenase</fullName>
    </submittedName>
</protein>
<comment type="cofactor">
    <cofactor evidence="4">
        <name>Zn(2+)</name>
        <dbReference type="ChEBI" id="CHEBI:29105"/>
    </cofactor>
</comment>
<comment type="caution">
    <text evidence="6">The sequence shown here is derived from an EMBL/GenBank/DDBJ whole genome shotgun (WGS) entry which is preliminary data.</text>
</comment>
<dbReference type="SMART" id="SM00829">
    <property type="entry name" value="PKS_ER"/>
    <property type="match status" value="1"/>
</dbReference>
<evidence type="ECO:0000313" key="7">
    <source>
        <dbReference type="Proteomes" id="UP000197032"/>
    </source>
</evidence>
<dbReference type="Gene3D" id="3.40.50.720">
    <property type="entry name" value="NAD(P)-binding Rossmann-like Domain"/>
    <property type="match status" value="1"/>
</dbReference>
<dbReference type="RefSeq" id="WP_088555120.1">
    <property type="nucleotide sequence ID" value="NZ_BDGJ01000198.1"/>
</dbReference>
<evidence type="ECO:0000259" key="5">
    <source>
        <dbReference type="SMART" id="SM00829"/>
    </source>
</evidence>
<dbReference type="PROSITE" id="PS00059">
    <property type="entry name" value="ADH_ZINC"/>
    <property type="match status" value="1"/>
</dbReference>
<comment type="similarity">
    <text evidence="4">Belongs to the zinc-containing alcohol dehydrogenase family.</text>
</comment>
<dbReference type="Gene3D" id="3.90.180.10">
    <property type="entry name" value="Medium-chain alcohol dehydrogenases, catalytic domain"/>
    <property type="match status" value="1"/>
</dbReference>
<dbReference type="InterPro" id="IPR013149">
    <property type="entry name" value="ADH-like_C"/>
</dbReference>
<organism evidence="6 7">
    <name type="scientific">Calderihabitans maritimus</name>
    <dbReference type="NCBI Taxonomy" id="1246530"/>
    <lineage>
        <taxon>Bacteria</taxon>
        <taxon>Bacillati</taxon>
        <taxon>Bacillota</taxon>
        <taxon>Clostridia</taxon>
        <taxon>Neomoorellales</taxon>
        <taxon>Calderihabitantaceae</taxon>
        <taxon>Calderihabitans</taxon>
    </lineage>
</organism>
<evidence type="ECO:0000313" key="6">
    <source>
        <dbReference type="EMBL" id="GAW94107.1"/>
    </source>
</evidence>
<dbReference type="InterPro" id="IPR050129">
    <property type="entry name" value="Zn_alcohol_dh"/>
</dbReference>
<dbReference type="InterPro" id="IPR011032">
    <property type="entry name" value="GroES-like_sf"/>
</dbReference>
<sequence>MAKKMRGVVLHADWDPKPEFKLGPKDIEGRQTYLGSKVWRNPRVVIEERDVPKPGPGEVLIEVKACGICGSDVHMAQPDDDGYIWYPGLTGFPSILGHEFSGVVVEAGPGAKNKATNKPFKGGEAVCAEEMLWCGSCQPCADGWPNHCERLDEIGFNVDGAFAKYIVVPDRVVWPLDPLKDVYSGEELFLAGSLVEPTSVAYNAVVERGGGIRPGDNVVICGGGPVGIAACAIMKRMGAARVILSEPEPTRAELGKKMGADYVINPLTEDFVQRVMDITDGYGAALYLEATGLPTVVYPQIEQCVWEGRALNAKIVVVARADAKMPVTAEVLQVRRAQIIGAQGHSGHGTFPRVIQAMATGMNMLPMITKQITLDEVPENLVMLRTDRKECKITVRLDKE</sequence>
<dbReference type="NCBIfam" id="NF041097">
    <property type="entry name" value="keto_inos_dh_IolM"/>
    <property type="match status" value="1"/>
</dbReference>
<keyword evidence="7" id="KW-1185">Reference proteome</keyword>
<dbReference type="PANTHER" id="PTHR43401:SF2">
    <property type="entry name" value="L-THREONINE 3-DEHYDROGENASE"/>
    <property type="match status" value="1"/>
</dbReference>
<evidence type="ECO:0000256" key="1">
    <source>
        <dbReference type="ARBA" id="ARBA00022723"/>
    </source>
</evidence>
<dbReference type="Pfam" id="PF08240">
    <property type="entry name" value="ADH_N"/>
    <property type="match status" value="1"/>
</dbReference>
<dbReference type="InterPro" id="IPR036291">
    <property type="entry name" value="NAD(P)-bd_dom_sf"/>
</dbReference>
<feature type="domain" description="Enoyl reductase (ER)" evidence="5">
    <location>
        <begin position="37"/>
        <end position="365"/>
    </location>
</feature>
<evidence type="ECO:0000256" key="2">
    <source>
        <dbReference type="ARBA" id="ARBA00022833"/>
    </source>
</evidence>